<name>A0A2G9G4I5_9LAMI</name>
<dbReference type="PANTHER" id="PTHR23155">
    <property type="entry name" value="DISEASE RESISTANCE PROTEIN RP"/>
    <property type="match status" value="1"/>
</dbReference>
<evidence type="ECO:0000313" key="12">
    <source>
        <dbReference type="Proteomes" id="UP000231279"/>
    </source>
</evidence>
<dbReference type="InterPro" id="IPR042197">
    <property type="entry name" value="Apaf_helical"/>
</dbReference>
<dbReference type="AlphaFoldDB" id="A0A2G9G4I5"/>
<comment type="caution">
    <text evidence="11">The sequence shown here is derived from an EMBL/GenBank/DDBJ whole genome shotgun (WGS) entry which is preliminary data.</text>
</comment>
<feature type="domain" description="Disease resistance R13L4/SHOC-2-like LRR" evidence="10">
    <location>
        <begin position="575"/>
        <end position="885"/>
    </location>
</feature>
<dbReference type="PRINTS" id="PR00364">
    <property type="entry name" value="DISEASERSIST"/>
</dbReference>
<dbReference type="Pfam" id="PF00931">
    <property type="entry name" value="NB-ARC"/>
    <property type="match status" value="1"/>
</dbReference>
<protein>
    <submittedName>
        <fullName evidence="11">Apoptotic ATPase</fullName>
    </submittedName>
</protein>
<dbReference type="Gene3D" id="1.10.10.10">
    <property type="entry name" value="Winged helix-like DNA-binding domain superfamily/Winged helix DNA-binding domain"/>
    <property type="match status" value="1"/>
</dbReference>
<dbReference type="InterPro" id="IPR044974">
    <property type="entry name" value="Disease_R_plants"/>
</dbReference>
<evidence type="ECO:0000256" key="2">
    <source>
        <dbReference type="ARBA" id="ARBA00022614"/>
    </source>
</evidence>
<dbReference type="Pfam" id="PF23598">
    <property type="entry name" value="LRR_14"/>
    <property type="match status" value="1"/>
</dbReference>
<dbReference type="InterPro" id="IPR058922">
    <property type="entry name" value="WHD_DRP"/>
</dbReference>
<keyword evidence="2" id="KW-0433">Leucine-rich repeat</keyword>
<keyword evidence="3" id="KW-0677">Repeat</keyword>
<evidence type="ECO:0000259" key="9">
    <source>
        <dbReference type="Pfam" id="PF23559"/>
    </source>
</evidence>
<dbReference type="InterPro" id="IPR041118">
    <property type="entry name" value="Rx_N"/>
</dbReference>
<dbReference type="OrthoDB" id="646178at2759"/>
<evidence type="ECO:0000256" key="6">
    <source>
        <dbReference type="ARBA" id="ARBA00022840"/>
    </source>
</evidence>
<dbReference type="PANTHER" id="PTHR23155:SF1185">
    <property type="entry name" value="DISEASE RESISTANCE RPP8-LIKE PROTEIN 3-RELATED"/>
    <property type="match status" value="1"/>
</dbReference>
<dbReference type="FunFam" id="1.10.10.10:FF:000322">
    <property type="entry name" value="Probable disease resistance protein At1g63360"/>
    <property type="match status" value="1"/>
</dbReference>
<dbReference type="InterPro" id="IPR036388">
    <property type="entry name" value="WH-like_DNA-bd_sf"/>
</dbReference>
<dbReference type="GO" id="GO:0098542">
    <property type="term" value="P:defense response to other organism"/>
    <property type="evidence" value="ECO:0007669"/>
    <property type="project" value="TreeGrafter"/>
</dbReference>
<feature type="domain" description="Disease resistance protein winged helix" evidence="9">
    <location>
        <begin position="429"/>
        <end position="502"/>
    </location>
</feature>
<evidence type="ECO:0000259" key="10">
    <source>
        <dbReference type="Pfam" id="PF23598"/>
    </source>
</evidence>
<proteinExistence type="inferred from homology"/>
<keyword evidence="4" id="KW-0547">Nucleotide-binding</keyword>
<dbReference type="Gene3D" id="1.20.5.4130">
    <property type="match status" value="1"/>
</dbReference>
<dbReference type="Gene3D" id="3.80.10.10">
    <property type="entry name" value="Ribonuclease Inhibitor"/>
    <property type="match status" value="1"/>
</dbReference>
<gene>
    <name evidence="11" type="ORF">CDL12_27281</name>
</gene>
<evidence type="ECO:0000259" key="8">
    <source>
        <dbReference type="Pfam" id="PF18052"/>
    </source>
</evidence>
<evidence type="ECO:0000256" key="3">
    <source>
        <dbReference type="ARBA" id="ARBA00022737"/>
    </source>
</evidence>
<dbReference type="EMBL" id="NKXS01007090">
    <property type="protein sequence ID" value="PIN00218.1"/>
    <property type="molecule type" value="Genomic_DNA"/>
</dbReference>
<evidence type="ECO:0000259" key="7">
    <source>
        <dbReference type="Pfam" id="PF00931"/>
    </source>
</evidence>
<dbReference type="Gene3D" id="1.10.8.430">
    <property type="entry name" value="Helical domain of apoptotic protease-activating factors"/>
    <property type="match status" value="1"/>
</dbReference>
<feature type="domain" description="NB-ARC" evidence="7">
    <location>
        <begin position="167"/>
        <end position="340"/>
    </location>
</feature>
<organism evidence="11 12">
    <name type="scientific">Handroanthus impetiginosus</name>
    <dbReference type="NCBI Taxonomy" id="429701"/>
    <lineage>
        <taxon>Eukaryota</taxon>
        <taxon>Viridiplantae</taxon>
        <taxon>Streptophyta</taxon>
        <taxon>Embryophyta</taxon>
        <taxon>Tracheophyta</taxon>
        <taxon>Spermatophyta</taxon>
        <taxon>Magnoliopsida</taxon>
        <taxon>eudicotyledons</taxon>
        <taxon>Gunneridae</taxon>
        <taxon>Pentapetalae</taxon>
        <taxon>asterids</taxon>
        <taxon>lamiids</taxon>
        <taxon>Lamiales</taxon>
        <taxon>Bignoniaceae</taxon>
        <taxon>Crescentiina</taxon>
        <taxon>Tabebuia alliance</taxon>
        <taxon>Handroanthus</taxon>
    </lineage>
</organism>
<feature type="domain" description="Disease resistance N-terminal" evidence="8">
    <location>
        <begin position="5"/>
        <end position="91"/>
    </location>
</feature>
<dbReference type="FunFam" id="3.40.50.300:FF:001091">
    <property type="entry name" value="Probable disease resistance protein At1g61300"/>
    <property type="match status" value="1"/>
</dbReference>
<dbReference type="InterPro" id="IPR027417">
    <property type="entry name" value="P-loop_NTPase"/>
</dbReference>
<keyword evidence="5" id="KW-0611">Plant defense</keyword>
<dbReference type="InterPro" id="IPR032675">
    <property type="entry name" value="LRR_dom_sf"/>
</dbReference>
<dbReference type="GO" id="GO:0043531">
    <property type="term" value="F:ADP binding"/>
    <property type="evidence" value="ECO:0007669"/>
    <property type="project" value="InterPro"/>
</dbReference>
<keyword evidence="12" id="KW-1185">Reference proteome</keyword>
<dbReference type="SUPFAM" id="SSF52540">
    <property type="entry name" value="P-loop containing nucleoside triphosphate hydrolases"/>
    <property type="match status" value="1"/>
</dbReference>
<evidence type="ECO:0000256" key="1">
    <source>
        <dbReference type="ARBA" id="ARBA00008894"/>
    </source>
</evidence>
<comment type="similarity">
    <text evidence="1">Belongs to the disease resistance NB-LRR family.</text>
</comment>
<accession>A0A2G9G4I5</accession>
<evidence type="ECO:0000256" key="4">
    <source>
        <dbReference type="ARBA" id="ARBA00022741"/>
    </source>
</evidence>
<dbReference type="Proteomes" id="UP000231279">
    <property type="component" value="Unassembled WGS sequence"/>
</dbReference>
<dbReference type="InterPro" id="IPR055414">
    <property type="entry name" value="LRR_R13L4/SHOC2-like"/>
</dbReference>
<evidence type="ECO:0000313" key="11">
    <source>
        <dbReference type="EMBL" id="PIN00218.1"/>
    </source>
</evidence>
<dbReference type="Pfam" id="PF23559">
    <property type="entry name" value="WHD_DRP"/>
    <property type="match status" value="1"/>
</dbReference>
<dbReference type="InterPro" id="IPR002182">
    <property type="entry name" value="NB-ARC"/>
</dbReference>
<dbReference type="Pfam" id="PF18052">
    <property type="entry name" value="Rx_N"/>
    <property type="match status" value="1"/>
</dbReference>
<dbReference type="GO" id="GO:0005524">
    <property type="term" value="F:ATP binding"/>
    <property type="evidence" value="ECO:0007669"/>
    <property type="project" value="UniProtKB-KW"/>
</dbReference>
<dbReference type="GO" id="GO:0051607">
    <property type="term" value="P:defense response to virus"/>
    <property type="evidence" value="ECO:0007669"/>
    <property type="project" value="UniProtKB-ARBA"/>
</dbReference>
<dbReference type="Gene3D" id="3.40.50.300">
    <property type="entry name" value="P-loop containing nucleotide triphosphate hydrolases"/>
    <property type="match status" value="1"/>
</dbReference>
<dbReference type="STRING" id="429701.A0A2G9G4I5"/>
<reference evidence="12" key="1">
    <citation type="journal article" date="2018" name="Gigascience">
        <title>Genome assembly of the Pink Ipe (Handroanthus impetiginosus, Bignoniaceae), a highly valued, ecologically keystone Neotropical timber forest tree.</title>
        <authorList>
            <person name="Silva-Junior O.B."/>
            <person name="Grattapaglia D."/>
            <person name="Novaes E."/>
            <person name="Collevatti R.G."/>
        </authorList>
    </citation>
    <scope>NUCLEOTIDE SEQUENCE [LARGE SCALE GENOMIC DNA]</scope>
    <source>
        <strain evidence="12">cv. UFG-1</strain>
    </source>
</reference>
<evidence type="ECO:0000256" key="5">
    <source>
        <dbReference type="ARBA" id="ARBA00022821"/>
    </source>
</evidence>
<dbReference type="FunFam" id="1.10.8.430:FF:000003">
    <property type="entry name" value="Probable disease resistance protein At5g66910"/>
    <property type="match status" value="1"/>
</dbReference>
<dbReference type="SUPFAM" id="SSF52058">
    <property type="entry name" value="L domain-like"/>
    <property type="match status" value="1"/>
</dbReference>
<keyword evidence="6" id="KW-0067">ATP-binding</keyword>
<dbReference type="InterPro" id="IPR038005">
    <property type="entry name" value="RX-like_CC"/>
</dbReference>
<dbReference type="CDD" id="cd14798">
    <property type="entry name" value="RX-CC_like"/>
    <property type="match status" value="1"/>
</dbReference>
<sequence length="917" mass="105897">MAEAVVSITLETLRSILVEEAKFYYGVRSEVESIQQELQRMRSFLKDADSRQDAEERVSNWVAEVREAAYDIEDNVLVFIAAKIASRRSRNSRNVFKKMDCFFKEMVTTYRVGSKISDIKSKIAGLTVSLQTYGIKSISEPGERNARLRDLRRSYSHVVEEDFVGLEEDIKVLVEHLADEQNDRVLSIYGMGGLGKTTIARKLYSHRDVRRHFDGFAWTCISQQWDKKDLMQGILIKLIPEERDKILGMRDDELVKELHDVQVKKKCLVVLDDVWSGEAWESLKHAFPNTRTGEGSKILLTTRNREVASFVNPSGFLYEPRVLSTEESWELLRKKAFPRRPNDASEFKIDPEMENLGKEMVGKCRGLPLAILVLSGLLITKHTLRDWHNVSENINWYLAKGRGVTDVLAFSYHDLPYQFKQCFLYFANFPEDFEIEAEKLYQFWLAEGIISQDERAEEETMMDVAERYLAELAQRCMVQVNVKETAGGFKNCRLHDLMRDLCISKAKEENFTKVIDFRRERKAMESYVSSNPTRRVSVYLDPKVTNYPVPCCEYRKIRSGFFYANDCREDCLPHMKAHLSSSKLLRVLDLQGFHGLDELPRAIGDLIHLRHLSLSYSQFKKLPSSIGKLIYLQTLDLEVDNLLEIPNVIWKMERLKHLYLPGNFLTEDGTKLRLDGLSDLETLVNFNTSVCDVKDLDGLTNLRKLRAAIKDKLDDLPNIIKYISFTQNHLRRSSLSISCPKFCSDAELILLRTLLGCHRLYKLSIRGRIAKLPEHYHFSSSIAKIAFKASALGEDPMATLEKLPKLSSLILYDSTYVGEDMVCLTKGFPRLLYLKLWGLSNWKTWRIEEGAMPKLTRLVIAHCDKLEMLPDGLKFITTLQKLNVRSMPGDFKYRLRKADREGEDFYKVRHVPDIKLD</sequence>